<name>A0ABU3H0L2_9SPHI</name>
<proteinExistence type="predicted"/>
<dbReference type="Proteomes" id="UP001258315">
    <property type="component" value="Unassembled WGS sequence"/>
</dbReference>
<organism evidence="1 2">
    <name type="scientific">Mucilaginibacter terrae</name>
    <dbReference type="NCBI Taxonomy" id="1955052"/>
    <lineage>
        <taxon>Bacteria</taxon>
        <taxon>Pseudomonadati</taxon>
        <taxon>Bacteroidota</taxon>
        <taxon>Sphingobacteriia</taxon>
        <taxon>Sphingobacteriales</taxon>
        <taxon>Sphingobacteriaceae</taxon>
        <taxon>Mucilaginibacter</taxon>
    </lineage>
</organism>
<evidence type="ECO:0000313" key="1">
    <source>
        <dbReference type="EMBL" id="MDT3405416.1"/>
    </source>
</evidence>
<gene>
    <name evidence="1" type="ORF">QE417_004488</name>
</gene>
<evidence type="ECO:0000313" key="2">
    <source>
        <dbReference type="Proteomes" id="UP001258315"/>
    </source>
</evidence>
<comment type="caution">
    <text evidence="1">The sequence shown here is derived from an EMBL/GenBank/DDBJ whole genome shotgun (WGS) entry which is preliminary data.</text>
</comment>
<accession>A0ABU3H0L2</accession>
<keyword evidence="2" id="KW-1185">Reference proteome</keyword>
<dbReference type="RefSeq" id="WP_311953943.1">
    <property type="nucleotide sequence ID" value="NZ_JAVLVU010000001.1"/>
</dbReference>
<sequence length="145" mass="15936">MIKKHIFPVLMLIVGLSSCLKDPGSNDSPVTAPQGTFKGQFIREHKNNLTNARDSVKTNIQLVLNGNKYNVTDPEGIHAPSRGIYGFTTAMAVWSDSTATANSGANLNSPPFHLNGSYAYAINGTDLRMEAYNDTLRYIYILKKQ</sequence>
<protein>
    <submittedName>
        <fullName evidence="1">Uncharacterized protein</fullName>
    </submittedName>
</protein>
<dbReference type="EMBL" id="JAVLVU010000001">
    <property type="protein sequence ID" value="MDT3405416.1"/>
    <property type="molecule type" value="Genomic_DNA"/>
</dbReference>
<reference evidence="2" key="1">
    <citation type="submission" date="2023-07" db="EMBL/GenBank/DDBJ databases">
        <title>Functional and genomic diversity of the sorghum phyllosphere microbiome.</title>
        <authorList>
            <person name="Shade A."/>
        </authorList>
    </citation>
    <scope>NUCLEOTIDE SEQUENCE [LARGE SCALE GENOMIC DNA]</scope>
    <source>
        <strain evidence="2">SORGH_AS_0422</strain>
    </source>
</reference>
<dbReference type="PROSITE" id="PS51257">
    <property type="entry name" value="PROKAR_LIPOPROTEIN"/>
    <property type="match status" value="1"/>
</dbReference>